<evidence type="ECO:0000313" key="3">
    <source>
        <dbReference type="RefSeq" id="XP_015879079.3"/>
    </source>
</evidence>
<dbReference type="PANTHER" id="PTHR12242:SF29">
    <property type="entry name" value="TRANSMEMBRANE PROTEIN"/>
    <property type="match status" value="1"/>
</dbReference>
<feature type="transmembrane region" description="Helical" evidence="1">
    <location>
        <begin position="193"/>
        <end position="217"/>
    </location>
</feature>
<dbReference type="RefSeq" id="XP_048327349.2">
    <property type="nucleotide sequence ID" value="XM_048471392.2"/>
</dbReference>
<feature type="transmembrane region" description="Helical" evidence="1">
    <location>
        <begin position="107"/>
        <end position="132"/>
    </location>
</feature>
<feature type="transmembrane region" description="Helical" evidence="1">
    <location>
        <begin position="76"/>
        <end position="95"/>
    </location>
</feature>
<evidence type="ECO:0000256" key="1">
    <source>
        <dbReference type="SAM" id="Phobius"/>
    </source>
</evidence>
<feature type="transmembrane region" description="Helical" evidence="1">
    <location>
        <begin position="294"/>
        <end position="314"/>
    </location>
</feature>
<keyword evidence="2" id="KW-1185">Reference proteome</keyword>
<accession>A0A6P3ZHF7</accession>
<dbReference type="PANTHER" id="PTHR12242">
    <property type="entry name" value="OS02G0130600 PROTEIN-RELATED"/>
    <property type="match status" value="1"/>
</dbReference>
<feature type="transmembrane region" description="Helical" evidence="1">
    <location>
        <begin position="255"/>
        <end position="282"/>
    </location>
</feature>
<name>A0A6P3ZHF7_ZIZJJ</name>
<evidence type="ECO:0000313" key="5">
    <source>
        <dbReference type="RefSeq" id="XP_048327350.2"/>
    </source>
</evidence>
<feature type="transmembrane region" description="Helical" evidence="1">
    <location>
        <begin position="229"/>
        <end position="248"/>
    </location>
</feature>
<evidence type="ECO:0000313" key="4">
    <source>
        <dbReference type="RefSeq" id="XP_048327349.2"/>
    </source>
</evidence>
<keyword evidence="1" id="KW-0472">Membrane</keyword>
<feature type="transmembrane region" description="Helical" evidence="1">
    <location>
        <begin position="18"/>
        <end position="39"/>
    </location>
</feature>
<organism evidence="2 3">
    <name type="scientific">Ziziphus jujuba</name>
    <name type="common">Chinese jujube</name>
    <name type="synonym">Ziziphus sativa</name>
    <dbReference type="NCBI Taxonomy" id="326968"/>
    <lineage>
        <taxon>Eukaryota</taxon>
        <taxon>Viridiplantae</taxon>
        <taxon>Streptophyta</taxon>
        <taxon>Embryophyta</taxon>
        <taxon>Tracheophyta</taxon>
        <taxon>Spermatophyta</taxon>
        <taxon>Magnoliopsida</taxon>
        <taxon>eudicotyledons</taxon>
        <taxon>Gunneridae</taxon>
        <taxon>Pentapetalae</taxon>
        <taxon>rosids</taxon>
        <taxon>fabids</taxon>
        <taxon>Rosales</taxon>
        <taxon>Rhamnaceae</taxon>
        <taxon>Paliureae</taxon>
        <taxon>Ziziphus</taxon>
    </lineage>
</organism>
<dbReference type="Proteomes" id="UP001652623">
    <property type="component" value="Chromosome 4"/>
</dbReference>
<proteinExistence type="predicted"/>
<keyword evidence="1" id="KW-1133">Transmembrane helix</keyword>
<reference evidence="3 4" key="1">
    <citation type="submission" date="2025-05" db="UniProtKB">
        <authorList>
            <consortium name="RefSeq"/>
        </authorList>
    </citation>
    <scope>IDENTIFICATION</scope>
    <source>
        <tissue evidence="3 4">Seedling</tissue>
    </source>
</reference>
<dbReference type="RefSeq" id="XP_015879079.3">
    <property type="nucleotide sequence ID" value="XM_016023593.4"/>
</dbReference>
<keyword evidence="1" id="KW-0812">Transmembrane</keyword>
<evidence type="ECO:0000313" key="2">
    <source>
        <dbReference type="Proteomes" id="UP001652623"/>
    </source>
</evidence>
<protein>
    <submittedName>
        <fullName evidence="3 4">Uncharacterized protein LOC107415294 isoform X1</fullName>
    </submittedName>
</protein>
<gene>
    <name evidence="3 4 5" type="primary">LOC107415294</name>
</gene>
<dbReference type="RefSeq" id="XP_048327350.2">
    <property type="nucleotide sequence ID" value="XM_048471393.2"/>
</dbReference>
<dbReference type="GeneID" id="107415294"/>
<sequence length="334" mass="38950">MELEVTVDSTNLSYWLNWRVLLCAIWVITTMIIAFVIMWKYEGRLTSGRGQTEQDVNENVHDNDSWKPCLKQIHPIWLLVFRVAAFCMLLPSLIVKVETNGGVIFYYYTQWTFTLVTIYFGCGSLLSIYGCYQYNKLNRLRFCHVRTDTEQGPYVPLISEESTSILRKKNALNLQEDGHTTGLPRTCNYVFEILFQMNAGAVMLTDCVYWVVIFPFITIKDYNLNFMTVNMHTVNAILLLGDTALNCLRVPLFRIYFFVLWTSVYVIFQWIAHAFVSIGWPYPFLDLSSKYAPLWYLLIGVMHLPCYGIFAFIVKLKHDFLSKRFPSSYQCSQL</sequence>